<dbReference type="Proteomes" id="UP000292957">
    <property type="component" value="Unassembled WGS sequence"/>
</dbReference>
<keyword evidence="1" id="KW-0812">Transmembrane</keyword>
<organism evidence="2">
    <name type="scientific">Dichomitus squalens</name>
    <dbReference type="NCBI Taxonomy" id="114155"/>
    <lineage>
        <taxon>Eukaryota</taxon>
        <taxon>Fungi</taxon>
        <taxon>Dikarya</taxon>
        <taxon>Basidiomycota</taxon>
        <taxon>Agaricomycotina</taxon>
        <taxon>Agaricomycetes</taxon>
        <taxon>Polyporales</taxon>
        <taxon>Polyporaceae</taxon>
        <taxon>Dichomitus</taxon>
    </lineage>
</organism>
<protein>
    <submittedName>
        <fullName evidence="2">Uncharacterized protein</fullName>
    </submittedName>
</protein>
<proteinExistence type="predicted"/>
<feature type="transmembrane region" description="Helical" evidence="1">
    <location>
        <begin position="56"/>
        <end position="75"/>
    </location>
</feature>
<dbReference type="AlphaFoldDB" id="A0A4V2K140"/>
<accession>A0A4V2K140</accession>
<evidence type="ECO:0000313" key="2">
    <source>
        <dbReference type="EMBL" id="TBU31283.1"/>
    </source>
</evidence>
<keyword evidence="1" id="KW-1133">Transmembrane helix</keyword>
<feature type="transmembrane region" description="Helical" evidence="1">
    <location>
        <begin position="24"/>
        <end position="50"/>
    </location>
</feature>
<dbReference type="EMBL" id="ML143400">
    <property type="protein sequence ID" value="TBU31283.1"/>
    <property type="molecule type" value="Genomic_DNA"/>
</dbReference>
<reference evidence="2" key="1">
    <citation type="submission" date="2019-01" db="EMBL/GenBank/DDBJ databases">
        <title>Draft genome sequences of three monokaryotic isolates of the white-rot basidiomycete fungus Dichomitus squalens.</title>
        <authorList>
            <consortium name="DOE Joint Genome Institute"/>
            <person name="Lopez S.C."/>
            <person name="Andreopoulos B."/>
            <person name="Pangilinan J."/>
            <person name="Lipzen A."/>
            <person name="Riley R."/>
            <person name="Ahrendt S."/>
            <person name="Ng V."/>
            <person name="Barry K."/>
            <person name="Daum C."/>
            <person name="Grigoriev I.V."/>
            <person name="Hilden K.S."/>
            <person name="Makela M.R."/>
            <person name="de Vries R.P."/>
        </authorList>
    </citation>
    <scope>NUCLEOTIDE SEQUENCE [LARGE SCALE GENOMIC DNA]</scope>
    <source>
        <strain evidence="2">OM18370.1</strain>
    </source>
</reference>
<gene>
    <name evidence="2" type="ORF">BD311DRAFT_804778</name>
</gene>
<evidence type="ECO:0000256" key="1">
    <source>
        <dbReference type="SAM" id="Phobius"/>
    </source>
</evidence>
<name>A0A4V2K140_9APHY</name>
<sequence>MASARKRKSTYLHRSPIAPQTNRLQYPAVITISVTAAATATIATIVPYYLLKRSTAIIMTVFALATTRVSCFAKLDKIYIFSLSAKSKSNSALAFNAFLTLLHVRAHIAGV</sequence>
<keyword evidence="1" id="KW-0472">Membrane</keyword>